<dbReference type="PANTHER" id="PTHR43081">
    <property type="entry name" value="ADENYLATE CYCLASE, TERMINAL-DIFFERENTIATION SPECIFIC-RELATED"/>
    <property type="match status" value="1"/>
</dbReference>
<dbReference type="InterPro" id="IPR050697">
    <property type="entry name" value="Adenylyl/Guanylyl_Cyclase_3/4"/>
</dbReference>
<gene>
    <name evidence="3" type="ORF">ACFSX5_17465</name>
</gene>
<dbReference type="PANTHER" id="PTHR43081:SF1">
    <property type="entry name" value="ADENYLATE CYCLASE, TERMINAL-DIFFERENTIATION SPECIFIC"/>
    <property type="match status" value="1"/>
</dbReference>
<dbReference type="PROSITE" id="PS50125">
    <property type="entry name" value="GUANYLATE_CYCLASE_2"/>
    <property type="match status" value="1"/>
</dbReference>
<evidence type="ECO:0000256" key="1">
    <source>
        <dbReference type="SAM" id="Phobius"/>
    </source>
</evidence>
<dbReference type="RefSeq" id="WP_386835150.1">
    <property type="nucleotide sequence ID" value="NZ_JBHUNP010000001.1"/>
</dbReference>
<dbReference type="CDD" id="cd07302">
    <property type="entry name" value="CHD"/>
    <property type="match status" value="1"/>
</dbReference>
<feature type="transmembrane region" description="Helical" evidence="1">
    <location>
        <begin position="322"/>
        <end position="342"/>
    </location>
</feature>
<organism evidence="3 4">
    <name type="scientific">Devosia albogilva</name>
    <dbReference type="NCBI Taxonomy" id="429726"/>
    <lineage>
        <taxon>Bacteria</taxon>
        <taxon>Pseudomonadati</taxon>
        <taxon>Pseudomonadota</taxon>
        <taxon>Alphaproteobacteria</taxon>
        <taxon>Hyphomicrobiales</taxon>
        <taxon>Devosiaceae</taxon>
        <taxon>Devosia</taxon>
    </lineage>
</organism>
<evidence type="ECO:0000259" key="2">
    <source>
        <dbReference type="PROSITE" id="PS50125"/>
    </source>
</evidence>
<name>A0ABW5QPI7_9HYPH</name>
<dbReference type="InterPro" id="IPR001054">
    <property type="entry name" value="A/G_cyclase"/>
</dbReference>
<dbReference type="EMBL" id="JBHUNP010000001">
    <property type="protein sequence ID" value="MFD2649578.1"/>
    <property type="molecule type" value="Genomic_DNA"/>
</dbReference>
<keyword evidence="4" id="KW-1185">Reference proteome</keyword>
<keyword evidence="1" id="KW-0812">Transmembrane</keyword>
<proteinExistence type="predicted"/>
<accession>A0ABW5QPI7</accession>
<dbReference type="Pfam" id="PF05226">
    <property type="entry name" value="CHASE2"/>
    <property type="match status" value="1"/>
</dbReference>
<dbReference type="Proteomes" id="UP001597521">
    <property type="component" value="Unassembled WGS sequence"/>
</dbReference>
<dbReference type="Gene3D" id="3.30.70.1230">
    <property type="entry name" value="Nucleotide cyclase"/>
    <property type="match status" value="1"/>
</dbReference>
<evidence type="ECO:0000313" key="4">
    <source>
        <dbReference type="Proteomes" id="UP001597521"/>
    </source>
</evidence>
<dbReference type="InterPro" id="IPR007890">
    <property type="entry name" value="CHASE2"/>
</dbReference>
<keyword evidence="1" id="KW-0472">Membrane</keyword>
<dbReference type="SUPFAM" id="SSF55073">
    <property type="entry name" value="Nucleotide cyclase"/>
    <property type="match status" value="1"/>
</dbReference>
<feature type="domain" description="Guanylate cyclase" evidence="2">
    <location>
        <begin position="440"/>
        <end position="568"/>
    </location>
</feature>
<comment type="caution">
    <text evidence="3">The sequence shown here is derived from an EMBL/GenBank/DDBJ whole genome shotgun (WGS) entry which is preliminary data.</text>
</comment>
<protein>
    <submittedName>
        <fullName evidence="3">CHASE2 domain-containing protein</fullName>
    </submittedName>
</protein>
<reference evidence="4" key="1">
    <citation type="journal article" date="2019" name="Int. J. Syst. Evol. Microbiol.">
        <title>The Global Catalogue of Microorganisms (GCM) 10K type strain sequencing project: providing services to taxonomists for standard genome sequencing and annotation.</title>
        <authorList>
            <consortium name="The Broad Institute Genomics Platform"/>
            <consortium name="The Broad Institute Genome Sequencing Center for Infectious Disease"/>
            <person name="Wu L."/>
            <person name="Ma J."/>
        </authorList>
    </citation>
    <scope>NUCLEOTIDE SEQUENCE [LARGE SCALE GENOMIC DNA]</scope>
    <source>
        <strain evidence="4">CCM 7427</strain>
    </source>
</reference>
<feature type="transmembrane region" description="Helical" evidence="1">
    <location>
        <begin position="349"/>
        <end position="368"/>
    </location>
</feature>
<keyword evidence="1" id="KW-1133">Transmembrane helix</keyword>
<dbReference type="InterPro" id="IPR029787">
    <property type="entry name" value="Nucleotide_cyclase"/>
</dbReference>
<dbReference type="SMART" id="SM01080">
    <property type="entry name" value="CHASE2"/>
    <property type="match status" value="1"/>
</dbReference>
<dbReference type="SMART" id="SM00044">
    <property type="entry name" value="CYCc"/>
    <property type="match status" value="1"/>
</dbReference>
<sequence length="680" mass="70966">MRSRHLPAMLMGGLVVCALLVVRLADPTPVRVLREATFDLYQQLKPRSAPTGLPLRVVAIDEPSLAQLGQWPWPRELLAKLTDTLFDLGAAVVVYDVLFPEAEPSGGDTEFARALAEAPTVLAMARAPGGDPPPRGRGGFAMVGGDRVDALPPLDAVAAPLPVLGEAAAGRGVANLDRDGASTARRLPLLWDADGEPAAALAVEALRLAQGGPTLVLHVDSQGHLGSLRVGAFDVPTGPSGDLWLYYRLPDKSLLIPTHQVLAGAPGLQERIAGHIVLVGATAAGLGDLRAGALGEAVPGVLIHAQAIEQMLSSTFLHRSDWTAGIEILMVVAACGAVIVLLPVAGAIAGAAFALTVGVAIAASSWLSFANNLVLLDATFPMLALIITFAAMALFQFAVVDADKRRIRGAFAHYVAPSLLSRIETDGRLLRLGGELRDITVMFSDVRNFTALSERTEPAALVDTLNRLFAVLGSAILSRQGTIDKFMGDAVMAFWNAPADVPDHPRLACLAALEMRAALRRHNQGEPTPVGIGIGIATGPALVGNVGFEERFNYSCIGDTVNVASRLEGASKVVGYDILVTAAVAAEVGDLALLPGGPVTLRGVSAPLETYLLVGTSEMAAGAAFRRLQECHGQLLDDLRRGDLATARLAECRAVAEGVDAGLGPFYAALAERFGAVMAG</sequence>
<feature type="transmembrane region" description="Helical" evidence="1">
    <location>
        <begin position="380"/>
        <end position="400"/>
    </location>
</feature>
<dbReference type="Pfam" id="PF00211">
    <property type="entry name" value="Guanylate_cyc"/>
    <property type="match status" value="1"/>
</dbReference>
<evidence type="ECO:0000313" key="3">
    <source>
        <dbReference type="EMBL" id="MFD2649578.1"/>
    </source>
</evidence>